<keyword evidence="8" id="KW-0675">Receptor</keyword>
<evidence type="ECO:0000313" key="8">
    <source>
        <dbReference type="EMBL" id="CAI8036621.1"/>
    </source>
</evidence>
<sequence length="366" mass="41489">MTYSNTGTDEDTYGFDCKFVEEPPAKFICPICAMILRDPHQTQCCGAHYCNCCIQQLVKKATPCPECRGFVQSFRDVSVTQNINALQVKCSNSYWGCDWTGELGQLGEHLVKCEQKPAKCASCGLFVPKDICRDHETVHCPKRTYTCTYCSNYTASYETVSRKHWPVCTKYPIECPNGCSSSVKIARDQLMRHLKEDCQIQLKIKRLSDTIESLEIMLEQKEQRIEELEAEIQGSERQNSEKMKKSRSLFRRRGSSRPSEEAGKDAGSDESSSRSRVSSDDARGLVESAGKERNLELEVKVLKQCIAEKVSEMEQLRLRNVEQCTSMAQMEEDFTAQLKAMKSLCKRLSDEKEELQEKLVSEGPAA</sequence>
<gene>
    <name evidence="8" type="ORF">GBAR_LOCUS20507</name>
</gene>
<feature type="zinc finger region" description="TRAF-type" evidence="4">
    <location>
        <begin position="164"/>
        <end position="198"/>
    </location>
</feature>
<evidence type="ECO:0000313" key="9">
    <source>
        <dbReference type="Proteomes" id="UP001174909"/>
    </source>
</evidence>
<dbReference type="InterPro" id="IPR001841">
    <property type="entry name" value="Znf_RING"/>
</dbReference>
<feature type="domain" description="RING-type" evidence="6">
    <location>
        <begin position="29"/>
        <end position="68"/>
    </location>
</feature>
<feature type="compositionally biased region" description="Basic and acidic residues" evidence="5">
    <location>
        <begin position="258"/>
        <end position="285"/>
    </location>
</feature>
<dbReference type="SUPFAM" id="SSF57850">
    <property type="entry name" value="RING/U-box"/>
    <property type="match status" value="1"/>
</dbReference>
<feature type="domain" description="TRAF-type" evidence="7">
    <location>
        <begin position="109"/>
        <end position="150"/>
    </location>
</feature>
<evidence type="ECO:0000256" key="3">
    <source>
        <dbReference type="ARBA" id="ARBA00022833"/>
    </source>
</evidence>
<feature type="compositionally biased region" description="Basic residues" evidence="5">
    <location>
        <begin position="244"/>
        <end position="255"/>
    </location>
</feature>
<evidence type="ECO:0000256" key="1">
    <source>
        <dbReference type="ARBA" id="ARBA00022723"/>
    </source>
</evidence>
<dbReference type="SUPFAM" id="SSF49599">
    <property type="entry name" value="TRAF domain-like"/>
    <property type="match status" value="1"/>
</dbReference>
<evidence type="ECO:0000256" key="5">
    <source>
        <dbReference type="SAM" id="MobiDB-lite"/>
    </source>
</evidence>
<keyword evidence="2 4" id="KW-0863">Zinc-finger</keyword>
<dbReference type="PROSITE" id="PS50089">
    <property type="entry name" value="ZF_RING_2"/>
    <property type="match status" value="1"/>
</dbReference>
<dbReference type="EMBL" id="CASHTH010002884">
    <property type="protein sequence ID" value="CAI8036621.1"/>
    <property type="molecule type" value="Genomic_DNA"/>
</dbReference>
<keyword evidence="9" id="KW-1185">Reference proteome</keyword>
<evidence type="ECO:0000256" key="2">
    <source>
        <dbReference type="ARBA" id="ARBA00022771"/>
    </source>
</evidence>
<evidence type="ECO:0000259" key="7">
    <source>
        <dbReference type="PROSITE" id="PS50145"/>
    </source>
</evidence>
<dbReference type="PANTHER" id="PTHR10131">
    <property type="entry name" value="TNF RECEPTOR ASSOCIATED FACTOR"/>
    <property type="match status" value="1"/>
</dbReference>
<feature type="domain" description="TRAF-type" evidence="7">
    <location>
        <begin position="164"/>
        <end position="198"/>
    </location>
</feature>
<organism evidence="8 9">
    <name type="scientific">Geodia barretti</name>
    <name type="common">Barrett's horny sponge</name>
    <dbReference type="NCBI Taxonomy" id="519541"/>
    <lineage>
        <taxon>Eukaryota</taxon>
        <taxon>Metazoa</taxon>
        <taxon>Porifera</taxon>
        <taxon>Demospongiae</taxon>
        <taxon>Heteroscleromorpha</taxon>
        <taxon>Tetractinellida</taxon>
        <taxon>Astrophorina</taxon>
        <taxon>Geodiidae</taxon>
        <taxon>Geodia</taxon>
    </lineage>
</organism>
<dbReference type="InterPro" id="IPR001293">
    <property type="entry name" value="Znf_TRAF"/>
</dbReference>
<feature type="region of interest" description="Disordered" evidence="5">
    <location>
        <begin position="230"/>
        <end position="285"/>
    </location>
</feature>
<dbReference type="GO" id="GO:0008270">
    <property type="term" value="F:zinc ion binding"/>
    <property type="evidence" value="ECO:0007669"/>
    <property type="project" value="UniProtKB-KW"/>
</dbReference>
<dbReference type="AlphaFoldDB" id="A0AA35SXK7"/>
<dbReference type="Proteomes" id="UP001174909">
    <property type="component" value="Unassembled WGS sequence"/>
</dbReference>
<evidence type="ECO:0000259" key="6">
    <source>
        <dbReference type="PROSITE" id="PS50089"/>
    </source>
</evidence>
<dbReference type="PROSITE" id="PS50145">
    <property type="entry name" value="ZF_TRAF"/>
    <property type="match status" value="2"/>
</dbReference>
<reference evidence="8" key="1">
    <citation type="submission" date="2023-03" db="EMBL/GenBank/DDBJ databases">
        <authorList>
            <person name="Steffen K."/>
            <person name="Cardenas P."/>
        </authorList>
    </citation>
    <scope>NUCLEOTIDE SEQUENCE</scope>
</reference>
<dbReference type="InterPro" id="IPR013083">
    <property type="entry name" value="Znf_RING/FYVE/PHD"/>
</dbReference>
<dbReference type="PANTHER" id="PTHR10131:SF94">
    <property type="entry name" value="TNF RECEPTOR-ASSOCIATED FACTOR 4"/>
    <property type="match status" value="1"/>
</dbReference>
<accession>A0AA35SXK7</accession>
<keyword evidence="1 4" id="KW-0479">Metal-binding</keyword>
<comment type="caution">
    <text evidence="8">The sequence shown here is derived from an EMBL/GenBank/DDBJ whole genome shotgun (WGS) entry which is preliminary data.</text>
</comment>
<keyword evidence="3 4" id="KW-0862">Zinc</keyword>
<dbReference type="GO" id="GO:0043122">
    <property type="term" value="P:regulation of canonical NF-kappaB signal transduction"/>
    <property type="evidence" value="ECO:0007669"/>
    <property type="project" value="TreeGrafter"/>
</dbReference>
<dbReference type="Gene3D" id="3.30.40.10">
    <property type="entry name" value="Zinc/RING finger domain, C3HC4 (zinc finger)"/>
    <property type="match status" value="2"/>
</dbReference>
<name>A0AA35SXK7_GEOBA</name>
<evidence type="ECO:0000256" key="4">
    <source>
        <dbReference type="PROSITE-ProRule" id="PRU00207"/>
    </source>
</evidence>
<protein>
    <submittedName>
        <fullName evidence="8">TNF receptor-associated factor 4</fullName>
    </submittedName>
</protein>
<feature type="zinc finger region" description="TRAF-type" evidence="4">
    <location>
        <begin position="109"/>
        <end position="150"/>
    </location>
</feature>
<proteinExistence type="predicted"/>